<dbReference type="InterPro" id="IPR001480">
    <property type="entry name" value="Bulb-type_lectin_dom"/>
</dbReference>
<dbReference type="Pfam" id="PF01453">
    <property type="entry name" value="B_lectin"/>
    <property type="match status" value="1"/>
</dbReference>
<gene>
    <name evidence="6" type="ORF">TEA_018639</name>
</gene>
<dbReference type="SMART" id="SM00108">
    <property type="entry name" value="B_lectin"/>
    <property type="match status" value="1"/>
</dbReference>
<dbReference type="PANTHER" id="PTHR32444">
    <property type="entry name" value="BULB-TYPE LECTIN DOMAIN-CONTAINING PROTEIN"/>
    <property type="match status" value="1"/>
</dbReference>
<evidence type="ECO:0000256" key="3">
    <source>
        <dbReference type="SAM" id="Phobius"/>
    </source>
</evidence>
<dbReference type="SUPFAM" id="SSF56112">
    <property type="entry name" value="Protein kinase-like (PK-like)"/>
    <property type="match status" value="1"/>
</dbReference>
<sequence>METKVLHFRFTWIEHSTRTMKRCSVVLHWLVVSCWLFFPLGVSSLADTLGVGQEMKDWEHLESSNVQFQLGFFSSPSGSTNRYLGILAQEFYYPNETYEVVWVANAANPLTDSSGVLKITQEGTLMINDSRGISITLNSEKYLGMPSINNMSARLDDSGNFVLRSSGGNILWQSFDHPSNVWLQGMKLGLFDLKSGKPQHRFLTSWSSLEDPDTGDFTLGIDENQNNTKQLVVWKRGVVYWSSGFWNGYNFNLLSEHDLSYDLGNFSLNFSYFSNENESYFTYNSFYQSNIWFRLDSSGVLYLCHYSSCDKAVVNCNPDQGDTVSTGCVMPKPSKCIDGDVFKETRQLMKPYLYLPNSSLGLSDCKEICRTNCSCEAYASLNPSDGSGCIFYQGLYEGPKYTWSNASVLYVRNNTLAGSVNNKPLHYARRRKLWLTIVASTASLLILASSSLLCYIKWRYRCFKGGSNKDEIVQGMQLLMDELNNSATSIDELSNVGKLKLTGQKDRELPFVSFSTIEIATEYFSERNKIGQGGYGHVYKAWNLWKEAKGLELVGQGLVETCSIREAMRYIQVGLLCVQEIAADRPNMLDVVSMLTSETIVLPFPNKPAFSKIMGITDTSMIRILEHCSINVVTNSEVEVR</sequence>
<dbReference type="PANTHER" id="PTHR32444:SF128">
    <property type="entry name" value="CURCULIN-LIKE (MANNOSE-BINDING) LECTIN FAMILY PROTEIN"/>
    <property type="match status" value="1"/>
</dbReference>
<evidence type="ECO:0008006" key="8">
    <source>
        <dbReference type="Google" id="ProtNLM"/>
    </source>
</evidence>
<keyword evidence="3" id="KW-1133">Transmembrane helix</keyword>
<evidence type="ECO:0000259" key="5">
    <source>
        <dbReference type="PROSITE" id="PS50948"/>
    </source>
</evidence>
<keyword evidence="1" id="KW-0732">Signal</keyword>
<dbReference type="EMBL" id="SDRB02006311">
    <property type="protein sequence ID" value="THG12845.1"/>
    <property type="molecule type" value="Genomic_DNA"/>
</dbReference>
<dbReference type="InterPro" id="IPR011009">
    <property type="entry name" value="Kinase-like_dom_sf"/>
</dbReference>
<dbReference type="PROSITE" id="PS51257">
    <property type="entry name" value="PROKAR_LIPOPROTEIN"/>
    <property type="match status" value="1"/>
</dbReference>
<organism evidence="6 7">
    <name type="scientific">Camellia sinensis var. sinensis</name>
    <name type="common">China tea</name>
    <dbReference type="NCBI Taxonomy" id="542762"/>
    <lineage>
        <taxon>Eukaryota</taxon>
        <taxon>Viridiplantae</taxon>
        <taxon>Streptophyta</taxon>
        <taxon>Embryophyta</taxon>
        <taxon>Tracheophyta</taxon>
        <taxon>Spermatophyta</taxon>
        <taxon>Magnoliopsida</taxon>
        <taxon>eudicotyledons</taxon>
        <taxon>Gunneridae</taxon>
        <taxon>Pentapetalae</taxon>
        <taxon>asterids</taxon>
        <taxon>Ericales</taxon>
        <taxon>Theaceae</taxon>
        <taxon>Camellia</taxon>
    </lineage>
</organism>
<name>A0A4S4EBA1_CAMSN</name>
<evidence type="ECO:0000259" key="4">
    <source>
        <dbReference type="PROSITE" id="PS50927"/>
    </source>
</evidence>
<dbReference type="Proteomes" id="UP000306102">
    <property type="component" value="Unassembled WGS sequence"/>
</dbReference>
<dbReference type="CDD" id="cd00028">
    <property type="entry name" value="B_lectin"/>
    <property type="match status" value="1"/>
</dbReference>
<accession>A0A4S4EBA1</accession>
<dbReference type="AlphaFoldDB" id="A0A4S4EBA1"/>
<keyword evidence="7" id="KW-1185">Reference proteome</keyword>
<evidence type="ECO:0000256" key="2">
    <source>
        <dbReference type="ARBA" id="ARBA00023180"/>
    </source>
</evidence>
<evidence type="ECO:0000256" key="1">
    <source>
        <dbReference type="ARBA" id="ARBA00022729"/>
    </source>
</evidence>
<feature type="domain" description="Bulb-type lectin" evidence="4">
    <location>
        <begin position="46"/>
        <end position="176"/>
    </location>
</feature>
<feature type="domain" description="Apple" evidence="5">
    <location>
        <begin position="336"/>
        <end position="415"/>
    </location>
</feature>
<dbReference type="SUPFAM" id="SSF51110">
    <property type="entry name" value="alpha-D-mannose-specific plant lectins"/>
    <property type="match status" value="1"/>
</dbReference>
<dbReference type="Pfam" id="PF08276">
    <property type="entry name" value="PAN_2"/>
    <property type="match status" value="1"/>
</dbReference>
<dbReference type="PROSITE" id="PS50948">
    <property type="entry name" value="PAN"/>
    <property type="match status" value="1"/>
</dbReference>
<protein>
    <recommendedName>
        <fullName evidence="8">Receptor-like serine/threonine-protein kinase</fullName>
    </recommendedName>
</protein>
<keyword evidence="3" id="KW-0472">Membrane</keyword>
<dbReference type="Gene3D" id="2.90.10.10">
    <property type="entry name" value="Bulb-type lectin domain"/>
    <property type="match status" value="1"/>
</dbReference>
<evidence type="ECO:0000313" key="7">
    <source>
        <dbReference type="Proteomes" id="UP000306102"/>
    </source>
</evidence>
<dbReference type="InterPro" id="IPR003609">
    <property type="entry name" value="Pan_app"/>
</dbReference>
<dbReference type="Gene3D" id="3.30.200.20">
    <property type="entry name" value="Phosphorylase Kinase, domain 1"/>
    <property type="match status" value="1"/>
</dbReference>
<evidence type="ECO:0000313" key="6">
    <source>
        <dbReference type="EMBL" id="THG12845.1"/>
    </source>
</evidence>
<keyword evidence="3" id="KW-0812">Transmembrane</keyword>
<feature type="transmembrane region" description="Helical" evidence="3">
    <location>
        <begin position="433"/>
        <end position="456"/>
    </location>
</feature>
<proteinExistence type="predicted"/>
<comment type="caution">
    <text evidence="6">The sequence shown here is derived from an EMBL/GenBank/DDBJ whole genome shotgun (WGS) entry which is preliminary data.</text>
</comment>
<dbReference type="InterPro" id="IPR036426">
    <property type="entry name" value="Bulb-type_lectin_dom_sf"/>
</dbReference>
<dbReference type="STRING" id="542762.A0A4S4EBA1"/>
<dbReference type="PROSITE" id="PS50927">
    <property type="entry name" value="BULB_LECTIN"/>
    <property type="match status" value="1"/>
</dbReference>
<keyword evidence="2" id="KW-0325">Glycoprotein</keyword>
<reference evidence="6 7" key="1">
    <citation type="journal article" date="2018" name="Proc. Natl. Acad. Sci. U.S.A.">
        <title>Draft genome sequence of Camellia sinensis var. sinensis provides insights into the evolution of the tea genome and tea quality.</title>
        <authorList>
            <person name="Wei C."/>
            <person name="Yang H."/>
            <person name="Wang S."/>
            <person name="Zhao J."/>
            <person name="Liu C."/>
            <person name="Gao L."/>
            <person name="Xia E."/>
            <person name="Lu Y."/>
            <person name="Tai Y."/>
            <person name="She G."/>
            <person name="Sun J."/>
            <person name="Cao H."/>
            <person name="Tong W."/>
            <person name="Gao Q."/>
            <person name="Li Y."/>
            <person name="Deng W."/>
            <person name="Jiang X."/>
            <person name="Wang W."/>
            <person name="Chen Q."/>
            <person name="Zhang S."/>
            <person name="Li H."/>
            <person name="Wu J."/>
            <person name="Wang P."/>
            <person name="Li P."/>
            <person name="Shi C."/>
            <person name="Zheng F."/>
            <person name="Jian J."/>
            <person name="Huang B."/>
            <person name="Shan D."/>
            <person name="Shi M."/>
            <person name="Fang C."/>
            <person name="Yue Y."/>
            <person name="Li F."/>
            <person name="Li D."/>
            <person name="Wei S."/>
            <person name="Han B."/>
            <person name="Jiang C."/>
            <person name="Yin Y."/>
            <person name="Xia T."/>
            <person name="Zhang Z."/>
            <person name="Bennetzen J.L."/>
            <person name="Zhao S."/>
            <person name="Wan X."/>
        </authorList>
    </citation>
    <scope>NUCLEOTIDE SEQUENCE [LARGE SCALE GENOMIC DNA]</scope>
    <source>
        <strain evidence="7">cv. Shuchazao</strain>
        <tissue evidence="6">Leaf</tissue>
    </source>
</reference>